<dbReference type="AlphaFoldDB" id="A0AAD4HDY2"/>
<dbReference type="PANTHER" id="PTHR46300:SF1">
    <property type="entry name" value="P450, PUTATIVE (EUROFUNG)-RELATED"/>
    <property type="match status" value="1"/>
</dbReference>
<evidence type="ECO:0000256" key="7">
    <source>
        <dbReference type="ARBA" id="ARBA00023033"/>
    </source>
</evidence>
<comment type="similarity">
    <text evidence="2">Belongs to the cytochrome P450 family.</text>
</comment>
<dbReference type="GO" id="GO:0005506">
    <property type="term" value="F:iron ion binding"/>
    <property type="evidence" value="ECO:0007669"/>
    <property type="project" value="InterPro"/>
</dbReference>
<evidence type="ECO:0000256" key="1">
    <source>
        <dbReference type="ARBA" id="ARBA00001971"/>
    </source>
</evidence>
<feature type="chain" id="PRO_5042116507" evidence="8">
    <location>
        <begin position="21"/>
        <end position="247"/>
    </location>
</feature>
<evidence type="ECO:0000256" key="8">
    <source>
        <dbReference type="SAM" id="SignalP"/>
    </source>
</evidence>
<keyword evidence="5" id="KW-0560">Oxidoreductase</keyword>
<feature type="signal peptide" evidence="8">
    <location>
        <begin position="1"/>
        <end position="20"/>
    </location>
</feature>
<keyword evidence="3" id="KW-0349">Heme</keyword>
<name>A0AAD4HDY2_9AGAM</name>
<evidence type="ECO:0000256" key="3">
    <source>
        <dbReference type="ARBA" id="ARBA00022617"/>
    </source>
</evidence>
<dbReference type="EMBL" id="JABBWK010000155">
    <property type="protein sequence ID" value="KAG1889659.1"/>
    <property type="molecule type" value="Genomic_DNA"/>
</dbReference>
<comment type="caution">
    <text evidence="9">The sequence shown here is derived from an EMBL/GenBank/DDBJ whole genome shotgun (WGS) entry which is preliminary data.</text>
</comment>
<keyword evidence="10" id="KW-1185">Reference proteome</keyword>
<evidence type="ECO:0000256" key="2">
    <source>
        <dbReference type="ARBA" id="ARBA00010617"/>
    </source>
</evidence>
<keyword evidence="4" id="KW-0479">Metal-binding</keyword>
<dbReference type="SUPFAM" id="SSF48264">
    <property type="entry name" value="Cytochrome P450"/>
    <property type="match status" value="1"/>
</dbReference>
<dbReference type="Pfam" id="PF00067">
    <property type="entry name" value="p450"/>
    <property type="match status" value="1"/>
</dbReference>
<dbReference type="GO" id="GO:0004497">
    <property type="term" value="F:monooxygenase activity"/>
    <property type="evidence" value="ECO:0007669"/>
    <property type="project" value="UniProtKB-KW"/>
</dbReference>
<dbReference type="GO" id="GO:0020037">
    <property type="term" value="F:heme binding"/>
    <property type="evidence" value="ECO:0007669"/>
    <property type="project" value="InterPro"/>
</dbReference>
<dbReference type="PANTHER" id="PTHR46300">
    <property type="entry name" value="P450, PUTATIVE (EUROFUNG)-RELATED-RELATED"/>
    <property type="match status" value="1"/>
</dbReference>
<organism evidence="9 10">
    <name type="scientific">Suillus fuscotomentosus</name>
    <dbReference type="NCBI Taxonomy" id="1912939"/>
    <lineage>
        <taxon>Eukaryota</taxon>
        <taxon>Fungi</taxon>
        <taxon>Dikarya</taxon>
        <taxon>Basidiomycota</taxon>
        <taxon>Agaricomycotina</taxon>
        <taxon>Agaricomycetes</taxon>
        <taxon>Agaricomycetidae</taxon>
        <taxon>Boletales</taxon>
        <taxon>Suillineae</taxon>
        <taxon>Suillaceae</taxon>
        <taxon>Suillus</taxon>
    </lineage>
</organism>
<evidence type="ECO:0000256" key="4">
    <source>
        <dbReference type="ARBA" id="ARBA00022723"/>
    </source>
</evidence>
<dbReference type="InterPro" id="IPR036396">
    <property type="entry name" value="Cyt_P450_sf"/>
</dbReference>
<evidence type="ECO:0000313" key="10">
    <source>
        <dbReference type="Proteomes" id="UP001195769"/>
    </source>
</evidence>
<dbReference type="InterPro" id="IPR001128">
    <property type="entry name" value="Cyt_P450"/>
</dbReference>
<accession>A0AAD4HDY2</accession>
<keyword evidence="7" id="KW-0503">Monooxygenase</keyword>
<dbReference type="Proteomes" id="UP001195769">
    <property type="component" value="Unassembled WGS sequence"/>
</dbReference>
<dbReference type="Gene3D" id="1.10.630.10">
    <property type="entry name" value="Cytochrome P450"/>
    <property type="match status" value="1"/>
</dbReference>
<reference evidence="9" key="1">
    <citation type="journal article" date="2020" name="New Phytol.">
        <title>Comparative genomics reveals dynamic genome evolution in host specialist ectomycorrhizal fungi.</title>
        <authorList>
            <person name="Lofgren L.A."/>
            <person name="Nguyen N.H."/>
            <person name="Vilgalys R."/>
            <person name="Ruytinx J."/>
            <person name="Liao H.L."/>
            <person name="Branco S."/>
            <person name="Kuo A."/>
            <person name="LaButti K."/>
            <person name="Lipzen A."/>
            <person name="Andreopoulos W."/>
            <person name="Pangilinan J."/>
            <person name="Riley R."/>
            <person name="Hundley H."/>
            <person name="Na H."/>
            <person name="Barry K."/>
            <person name="Grigoriev I.V."/>
            <person name="Stajich J.E."/>
            <person name="Kennedy P.G."/>
        </authorList>
    </citation>
    <scope>NUCLEOTIDE SEQUENCE</scope>
    <source>
        <strain evidence="9">FC203</strain>
    </source>
</reference>
<comment type="cofactor">
    <cofactor evidence="1">
        <name>heme</name>
        <dbReference type="ChEBI" id="CHEBI:30413"/>
    </cofactor>
</comment>
<dbReference type="GO" id="GO:0016705">
    <property type="term" value="F:oxidoreductase activity, acting on paired donors, with incorporation or reduction of molecular oxygen"/>
    <property type="evidence" value="ECO:0007669"/>
    <property type="project" value="InterPro"/>
</dbReference>
<protein>
    <submittedName>
        <fullName evidence="9">Uncharacterized protein</fullName>
    </submittedName>
</protein>
<evidence type="ECO:0000256" key="5">
    <source>
        <dbReference type="ARBA" id="ARBA00023002"/>
    </source>
</evidence>
<dbReference type="RefSeq" id="XP_041217520.1">
    <property type="nucleotide sequence ID" value="XM_041377890.1"/>
</dbReference>
<proteinExistence type="inferred from homology"/>
<evidence type="ECO:0000256" key="6">
    <source>
        <dbReference type="ARBA" id="ARBA00023004"/>
    </source>
</evidence>
<keyword evidence="8" id="KW-0732">Signal</keyword>
<evidence type="ECO:0000313" key="9">
    <source>
        <dbReference type="EMBL" id="KAG1889659.1"/>
    </source>
</evidence>
<sequence>MSSLSTLGVALLSQISACLAGSPSPVDTTPLLRIFHPSSRSLNISPHQADDGAEGDADTNLDEDHVANVDEQPGDEAPLSLLLEFIASGKDRVPDGYITDANGSLRIDTAADMFEEVVVAGEPEATFSLFKGFAHHTIKDIIWKNYLIPAGATVIGNHWAIANNPEVFPEPHRFNPQRWIDDAGHVRNDLWFFTFGFGRRLHQYGSHYVAFRLLENPAAKIDMLAFLDTSNIQAAPFEILQRGLTRM</sequence>
<gene>
    <name evidence="9" type="ORF">F5891DRAFT_987324</name>
</gene>
<dbReference type="GeneID" id="64672188"/>
<dbReference type="InterPro" id="IPR050364">
    <property type="entry name" value="Cytochrome_P450_fung"/>
</dbReference>
<keyword evidence="6" id="KW-0408">Iron</keyword>